<organism evidence="2 3">
    <name type="scientific">Entomortierella parvispora</name>
    <dbReference type="NCBI Taxonomy" id="205924"/>
    <lineage>
        <taxon>Eukaryota</taxon>
        <taxon>Fungi</taxon>
        <taxon>Fungi incertae sedis</taxon>
        <taxon>Mucoromycota</taxon>
        <taxon>Mortierellomycotina</taxon>
        <taxon>Mortierellomycetes</taxon>
        <taxon>Mortierellales</taxon>
        <taxon>Mortierellaceae</taxon>
        <taxon>Entomortierella</taxon>
    </lineage>
</organism>
<comment type="caution">
    <text evidence="2">The sequence shown here is derived from an EMBL/GenBank/DDBJ whole genome shotgun (WGS) entry which is preliminary data.</text>
</comment>
<evidence type="ECO:0000313" key="1">
    <source>
        <dbReference type="EMBL" id="GJJ70164.1"/>
    </source>
</evidence>
<dbReference type="EMBL" id="BQFW01000013">
    <property type="protein sequence ID" value="GJJ77393.1"/>
    <property type="molecule type" value="Genomic_DNA"/>
</dbReference>
<reference evidence="2" key="1">
    <citation type="submission" date="2021-11" db="EMBL/GenBank/DDBJ databases">
        <authorList>
            <person name="Herlambang A."/>
            <person name="Guo Y."/>
            <person name="Takashima Y."/>
            <person name="Nishizawa T."/>
        </authorList>
    </citation>
    <scope>NUCLEOTIDE SEQUENCE</scope>
    <source>
        <strain evidence="2">E1425</strain>
    </source>
</reference>
<dbReference type="AlphaFoldDB" id="A0A9P3M0L9"/>
<sequence length="114" mass="13134">MDPQEWKTWISEKIEYIRIPGDSTSLPTFKPELRQALLDDQVRIYDKEAESALVYLGYPIALMTKQRKTLFTGAHWDVRGSTVFDTWTRDHSHGSSPLLTMACAHSPHTHQCMD</sequence>
<dbReference type="EMBL" id="BQFW01000003">
    <property type="protein sequence ID" value="GJJ70164.1"/>
    <property type="molecule type" value="Genomic_DNA"/>
</dbReference>
<protein>
    <submittedName>
        <fullName evidence="2">Uncharacterized protein</fullName>
    </submittedName>
</protein>
<reference evidence="2" key="2">
    <citation type="journal article" date="2022" name="Microbiol. Resour. Announc.">
        <title>Whole-Genome Sequence of Entomortierella parvispora E1425, a Mucoromycotan Fungus Associated with Burkholderiaceae-Related Endosymbiotic Bacteria.</title>
        <authorList>
            <person name="Herlambang A."/>
            <person name="Guo Y."/>
            <person name="Takashima Y."/>
            <person name="Narisawa K."/>
            <person name="Ohta H."/>
            <person name="Nishizawa T."/>
        </authorList>
    </citation>
    <scope>NUCLEOTIDE SEQUENCE</scope>
    <source>
        <strain evidence="2">E1425</strain>
    </source>
</reference>
<dbReference type="Proteomes" id="UP000827284">
    <property type="component" value="Unassembled WGS sequence"/>
</dbReference>
<evidence type="ECO:0000313" key="3">
    <source>
        <dbReference type="Proteomes" id="UP000827284"/>
    </source>
</evidence>
<dbReference type="OrthoDB" id="2417874at2759"/>
<evidence type="ECO:0000313" key="2">
    <source>
        <dbReference type="EMBL" id="GJJ77393.1"/>
    </source>
</evidence>
<proteinExistence type="predicted"/>
<gene>
    <name evidence="1" type="ORF">EMPS_02513</name>
    <name evidence="2" type="ORF">EMPS_09752</name>
</gene>
<keyword evidence="3" id="KW-1185">Reference proteome</keyword>
<accession>A0A9P3M0L9</accession>
<name>A0A9P3M0L9_9FUNG</name>